<keyword evidence="3" id="KW-1185">Reference proteome</keyword>
<comment type="caution">
    <text evidence="2">The sequence shown here is derived from an EMBL/GenBank/DDBJ whole genome shotgun (WGS) entry which is preliminary data.</text>
</comment>
<dbReference type="AlphaFoldDB" id="A0A448XRZ3"/>
<evidence type="ECO:0000256" key="1">
    <source>
        <dbReference type="SAM" id="SignalP"/>
    </source>
</evidence>
<name>A0A448XRZ3_9PLAT</name>
<dbReference type="EMBL" id="CAAALY010281620">
    <property type="protein sequence ID" value="VEL43454.1"/>
    <property type="molecule type" value="Genomic_DNA"/>
</dbReference>
<dbReference type="Proteomes" id="UP000784294">
    <property type="component" value="Unassembled WGS sequence"/>
</dbReference>
<feature type="signal peptide" evidence="1">
    <location>
        <begin position="1"/>
        <end position="25"/>
    </location>
</feature>
<sequence length="79" mass="8905">MGICLWSAVIMVFECICLGPGPVHHFTSDDKTGYNLDLLPTMEKPNTNVSNATGFPKWLCATNLAVHNNLKWDPFKHRF</sequence>
<reference evidence="2" key="1">
    <citation type="submission" date="2018-11" db="EMBL/GenBank/DDBJ databases">
        <authorList>
            <consortium name="Pathogen Informatics"/>
        </authorList>
    </citation>
    <scope>NUCLEOTIDE SEQUENCE</scope>
</reference>
<keyword evidence="1" id="KW-0732">Signal</keyword>
<evidence type="ECO:0000313" key="3">
    <source>
        <dbReference type="Proteomes" id="UP000784294"/>
    </source>
</evidence>
<proteinExistence type="predicted"/>
<evidence type="ECO:0000313" key="2">
    <source>
        <dbReference type="EMBL" id="VEL43454.1"/>
    </source>
</evidence>
<gene>
    <name evidence="2" type="ORF">PXEA_LOCUS36894</name>
</gene>
<protein>
    <submittedName>
        <fullName evidence="2">Uncharacterized protein</fullName>
    </submittedName>
</protein>
<accession>A0A448XRZ3</accession>
<organism evidence="2 3">
    <name type="scientific">Protopolystoma xenopodis</name>
    <dbReference type="NCBI Taxonomy" id="117903"/>
    <lineage>
        <taxon>Eukaryota</taxon>
        <taxon>Metazoa</taxon>
        <taxon>Spiralia</taxon>
        <taxon>Lophotrochozoa</taxon>
        <taxon>Platyhelminthes</taxon>
        <taxon>Monogenea</taxon>
        <taxon>Polyopisthocotylea</taxon>
        <taxon>Polystomatidea</taxon>
        <taxon>Polystomatidae</taxon>
        <taxon>Protopolystoma</taxon>
    </lineage>
</organism>
<feature type="chain" id="PRO_5019401816" evidence="1">
    <location>
        <begin position="26"/>
        <end position="79"/>
    </location>
</feature>